<evidence type="ECO:0000256" key="1">
    <source>
        <dbReference type="SAM" id="Phobius"/>
    </source>
</evidence>
<gene>
    <name evidence="2" type="ORF">DM01DRAFT_1335264</name>
</gene>
<sequence length="276" mass="31162">MSNSVLWPDAPPPYPIDTQLKKRPKRSCVLCFQSPCPPFASSMPFQQRPINTIGPYLIQYPHRSYWLALCDCADRQAHASCVVSLLNRDGQTCPSCQVNYGLRQRQRWLLLLVALTHVFSILSAIGLMFGLATLGRILDEVALGSDIGTKLDGDEKWQDHEMFAIAAWLNMVHLVTGFAGEALLGLVYVFGVCGIVGLHRTVHMIHAVHYVDMAPFVQQCVHLTRQGKSYWLWRILVIAALAIFALLFGTYLIFYSWVWAPLFHFLCRRILSVTSP</sequence>
<dbReference type="Proteomes" id="UP000242146">
    <property type="component" value="Unassembled WGS sequence"/>
</dbReference>
<dbReference type="AlphaFoldDB" id="A0A1X2GJ11"/>
<dbReference type="OrthoDB" id="2286520at2759"/>
<evidence type="ECO:0000313" key="2">
    <source>
        <dbReference type="EMBL" id="ORX54971.1"/>
    </source>
</evidence>
<feature type="transmembrane region" description="Helical" evidence="1">
    <location>
        <begin position="231"/>
        <end position="254"/>
    </location>
</feature>
<keyword evidence="1" id="KW-0812">Transmembrane</keyword>
<dbReference type="EMBL" id="MCGT01000012">
    <property type="protein sequence ID" value="ORX54971.1"/>
    <property type="molecule type" value="Genomic_DNA"/>
</dbReference>
<name>A0A1X2GJ11_9FUNG</name>
<keyword evidence="1" id="KW-0472">Membrane</keyword>
<reference evidence="2 3" key="1">
    <citation type="submission" date="2016-07" db="EMBL/GenBank/DDBJ databases">
        <title>Pervasive Adenine N6-methylation of Active Genes in Fungi.</title>
        <authorList>
            <consortium name="DOE Joint Genome Institute"/>
            <person name="Mondo S.J."/>
            <person name="Dannebaum R.O."/>
            <person name="Kuo R.C."/>
            <person name="Labutti K."/>
            <person name="Haridas S."/>
            <person name="Kuo A."/>
            <person name="Salamov A."/>
            <person name="Ahrendt S.R."/>
            <person name="Lipzen A."/>
            <person name="Sullivan W."/>
            <person name="Andreopoulos W.B."/>
            <person name="Clum A."/>
            <person name="Lindquist E."/>
            <person name="Daum C."/>
            <person name="Ramamoorthy G.K."/>
            <person name="Gryganskyi A."/>
            <person name="Culley D."/>
            <person name="Magnuson J.K."/>
            <person name="James T.Y."/>
            <person name="O'Malley M.A."/>
            <person name="Stajich J.E."/>
            <person name="Spatafora J.W."/>
            <person name="Visel A."/>
            <person name="Grigoriev I.V."/>
        </authorList>
    </citation>
    <scope>NUCLEOTIDE SEQUENCE [LARGE SCALE GENOMIC DNA]</scope>
    <source>
        <strain evidence="2 3">NRRL 3301</strain>
    </source>
</reference>
<keyword evidence="3" id="KW-1185">Reference proteome</keyword>
<feature type="transmembrane region" description="Helical" evidence="1">
    <location>
        <begin position="108"/>
        <end position="132"/>
    </location>
</feature>
<dbReference type="STRING" id="101127.A0A1X2GJ11"/>
<proteinExistence type="predicted"/>
<comment type="caution">
    <text evidence="2">The sequence shown here is derived from an EMBL/GenBank/DDBJ whole genome shotgun (WGS) entry which is preliminary data.</text>
</comment>
<evidence type="ECO:0000313" key="3">
    <source>
        <dbReference type="Proteomes" id="UP000242146"/>
    </source>
</evidence>
<keyword evidence="1" id="KW-1133">Transmembrane helix</keyword>
<accession>A0A1X2GJ11</accession>
<organism evidence="2 3">
    <name type="scientific">Hesseltinella vesiculosa</name>
    <dbReference type="NCBI Taxonomy" id="101127"/>
    <lineage>
        <taxon>Eukaryota</taxon>
        <taxon>Fungi</taxon>
        <taxon>Fungi incertae sedis</taxon>
        <taxon>Mucoromycota</taxon>
        <taxon>Mucoromycotina</taxon>
        <taxon>Mucoromycetes</taxon>
        <taxon>Mucorales</taxon>
        <taxon>Cunninghamellaceae</taxon>
        <taxon>Hesseltinella</taxon>
    </lineage>
</organism>
<feature type="transmembrane region" description="Helical" evidence="1">
    <location>
        <begin position="178"/>
        <end position="198"/>
    </location>
</feature>
<protein>
    <submittedName>
        <fullName evidence="2">Uncharacterized protein</fullName>
    </submittedName>
</protein>